<dbReference type="Gene3D" id="6.10.140.1070">
    <property type="match status" value="1"/>
</dbReference>
<proteinExistence type="predicted"/>
<sequence>MPANLSPEYKAAEAAFRKTREPQERLHALRDMLRTIPKHKGTEHLQADIKARIKDLSEQLEGGARKAGGHGGPALVVRPEGAAQLALLGPPNSGKSSLHARLTGSNAHAGPYPFTTQFPEAGMLPFEDIHLQLVDLPPVSAEHPVPWLAQALQTADAALLVVDLADPSCLEQLQSVQAWLAQQRVTLGRQWPGDAALACTPDDDPFALRLPALLLANKADGNADAQAELQVLRELSGAPWPMLAVSASTGQGLDELGAWIFQHLGIVRVYTKIPGHAADKHRPFTLRHGQTVGDVARQVHGDVARSLRFARVWGHSAFDGQQVGPEHVVDDGDVVELHA</sequence>
<protein>
    <submittedName>
        <fullName evidence="2">TGS domain-containing protein</fullName>
    </submittedName>
</protein>
<dbReference type="InterPro" id="IPR012675">
    <property type="entry name" value="Beta-grasp_dom_sf"/>
</dbReference>
<dbReference type="Pfam" id="PF01926">
    <property type="entry name" value="MMR_HSR1"/>
    <property type="match status" value="1"/>
</dbReference>
<dbReference type="RefSeq" id="WP_169418732.1">
    <property type="nucleotide sequence ID" value="NZ_JABBFX010000001.1"/>
</dbReference>
<dbReference type="SUPFAM" id="SSF81271">
    <property type="entry name" value="TGS-like"/>
    <property type="match status" value="1"/>
</dbReference>
<dbReference type="InterPro" id="IPR045001">
    <property type="entry name" value="DRG"/>
</dbReference>
<reference evidence="2 3" key="1">
    <citation type="submission" date="2020-04" db="EMBL/GenBank/DDBJ databases">
        <title>Ramlibacter sp. G-1-2-2 isolated from soil.</title>
        <authorList>
            <person name="Dahal R.H."/>
        </authorList>
    </citation>
    <scope>NUCLEOTIDE SEQUENCE [LARGE SCALE GENOMIC DNA]</scope>
    <source>
        <strain evidence="2 3">G-1-2-2</strain>
    </source>
</reference>
<keyword evidence="3" id="KW-1185">Reference proteome</keyword>
<dbReference type="GO" id="GO:0005525">
    <property type="term" value="F:GTP binding"/>
    <property type="evidence" value="ECO:0007669"/>
    <property type="project" value="InterPro"/>
</dbReference>
<dbReference type="GO" id="GO:0003924">
    <property type="term" value="F:GTPase activity"/>
    <property type="evidence" value="ECO:0007669"/>
    <property type="project" value="InterPro"/>
</dbReference>
<comment type="caution">
    <text evidence="2">The sequence shown here is derived from an EMBL/GenBank/DDBJ whole genome shotgun (WGS) entry which is preliminary data.</text>
</comment>
<name>A0A848H0W5_9BURK</name>
<evidence type="ECO:0000313" key="2">
    <source>
        <dbReference type="EMBL" id="NML44616.1"/>
    </source>
</evidence>
<dbReference type="SUPFAM" id="SSF52540">
    <property type="entry name" value="P-loop containing nucleoside triphosphate hydrolases"/>
    <property type="match status" value="1"/>
</dbReference>
<dbReference type="InterPro" id="IPR006073">
    <property type="entry name" value="GTP-bd"/>
</dbReference>
<dbReference type="EMBL" id="JABBFX010000001">
    <property type="protein sequence ID" value="NML44616.1"/>
    <property type="molecule type" value="Genomic_DNA"/>
</dbReference>
<dbReference type="Proteomes" id="UP000541185">
    <property type="component" value="Unassembled WGS sequence"/>
</dbReference>
<dbReference type="PRINTS" id="PR00326">
    <property type="entry name" value="GTP1OBG"/>
</dbReference>
<accession>A0A848H0W5</accession>
<evidence type="ECO:0000313" key="3">
    <source>
        <dbReference type="Proteomes" id="UP000541185"/>
    </source>
</evidence>
<dbReference type="InterPro" id="IPR004095">
    <property type="entry name" value="TGS"/>
</dbReference>
<feature type="domain" description="TGS" evidence="1">
    <location>
        <begin position="265"/>
        <end position="339"/>
    </location>
</feature>
<dbReference type="InterPro" id="IPR012676">
    <property type="entry name" value="TGS-like"/>
</dbReference>
<dbReference type="CDD" id="cd01666">
    <property type="entry name" value="TGS_DRG"/>
    <property type="match status" value="1"/>
</dbReference>
<dbReference type="AlphaFoldDB" id="A0A848H0W5"/>
<dbReference type="PANTHER" id="PTHR43127">
    <property type="entry name" value="DEVELOPMENTALLY-REGULATED GTP-BINDING PROTEIN 2"/>
    <property type="match status" value="1"/>
</dbReference>
<dbReference type="PROSITE" id="PS51880">
    <property type="entry name" value="TGS"/>
    <property type="match status" value="1"/>
</dbReference>
<dbReference type="InterPro" id="IPR027417">
    <property type="entry name" value="P-loop_NTPase"/>
</dbReference>
<organism evidence="2 3">
    <name type="scientific">Ramlibacter agri</name>
    <dbReference type="NCBI Taxonomy" id="2728837"/>
    <lineage>
        <taxon>Bacteria</taxon>
        <taxon>Pseudomonadati</taxon>
        <taxon>Pseudomonadota</taxon>
        <taxon>Betaproteobacteria</taxon>
        <taxon>Burkholderiales</taxon>
        <taxon>Comamonadaceae</taxon>
        <taxon>Ramlibacter</taxon>
    </lineage>
</organism>
<gene>
    <name evidence="2" type="ORF">HHL11_12695</name>
</gene>
<dbReference type="Gene3D" id="3.40.50.300">
    <property type="entry name" value="P-loop containing nucleotide triphosphate hydrolases"/>
    <property type="match status" value="1"/>
</dbReference>
<dbReference type="Gene3D" id="3.10.20.30">
    <property type="match status" value="1"/>
</dbReference>
<evidence type="ECO:0000259" key="1">
    <source>
        <dbReference type="PROSITE" id="PS51880"/>
    </source>
</evidence>
<dbReference type="Pfam" id="PF02824">
    <property type="entry name" value="TGS"/>
    <property type="match status" value="1"/>
</dbReference>